<comment type="caution">
    <text evidence="1">The sequence shown here is derived from an EMBL/GenBank/DDBJ whole genome shotgun (WGS) entry which is preliminary data.</text>
</comment>
<name>A0ABV5D013_9ACTN</name>
<evidence type="ECO:0000313" key="2">
    <source>
        <dbReference type="Proteomes" id="UP001582793"/>
    </source>
</evidence>
<reference evidence="1 2" key="1">
    <citation type="submission" date="2024-04" db="EMBL/GenBank/DDBJ databases">
        <title>Polymorphospora sp. isolated from Baiyangdian Lake in Xiong'an New Area.</title>
        <authorList>
            <person name="Zhang X."/>
            <person name="Liu J."/>
        </authorList>
    </citation>
    <scope>NUCLEOTIDE SEQUENCE [LARGE SCALE GENOMIC DNA]</scope>
    <source>
        <strain evidence="1 2">2-325</strain>
    </source>
</reference>
<organism evidence="1 2">
    <name type="scientific">Polymorphospora lycopeni</name>
    <dbReference type="NCBI Taxonomy" id="3140240"/>
    <lineage>
        <taxon>Bacteria</taxon>
        <taxon>Bacillati</taxon>
        <taxon>Actinomycetota</taxon>
        <taxon>Actinomycetes</taxon>
        <taxon>Micromonosporales</taxon>
        <taxon>Micromonosporaceae</taxon>
        <taxon>Polymorphospora</taxon>
    </lineage>
</organism>
<gene>
    <name evidence="1" type="ORF">AAFH96_31590</name>
</gene>
<dbReference type="Proteomes" id="UP001582793">
    <property type="component" value="Unassembled WGS sequence"/>
</dbReference>
<dbReference type="GO" id="GO:0016874">
    <property type="term" value="F:ligase activity"/>
    <property type="evidence" value="ECO:0007669"/>
    <property type="project" value="UniProtKB-KW"/>
</dbReference>
<keyword evidence="1" id="KW-0436">Ligase</keyword>
<proteinExistence type="predicted"/>
<sequence>AEITAGAGWPAAAGAVVTGHLPAGPDATAVLRLGADLHRLRAALAAEGVASTLLVPPAPTADGGLALLAL</sequence>
<keyword evidence="2" id="KW-1185">Reference proteome</keyword>
<protein>
    <submittedName>
        <fullName evidence="1">F420-0--gamma-glutamyl ligase</fullName>
    </submittedName>
</protein>
<accession>A0ABV5D013</accession>
<evidence type="ECO:0000313" key="1">
    <source>
        <dbReference type="EMBL" id="MFB6397602.1"/>
    </source>
</evidence>
<dbReference type="EMBL" id="JBCGDC010000155">
    <property type="protein sequence ID" value="MFB6397602.1"/>
    <property type="molecule type" value="Genomic_DNA"/>
</dbReference>
<feature type="non-terminal residue" evidence="1">
    <location>
        <position position="1"/>
    </location>
</feature>